<dbReference type="OrthoDB" id="10056585at2759"/>
<proteinExistence type="predicted"/>
<evidence type="ECO:0008006" key="4">
    <source>
        <dbReference type="Google" id="ProtNLM"/>
    </source>
</evidence>
<evidence type="ECO:0000313" key="3">
    <source>
        <dbReference type="Proteomes" id="UP000499080"/>
    </source>
</evidence>
<accession>A0A4Y2K9M5</accession>
<evidence type="ECO:0000313" key="2">
    <source>
        <dbReference type="EMBL" id="GBM99120.1"/>
    </source>
</evidence>
<feature type="region of interest" description="Disordered" evidence="1">
    <location>
        <begin position="162"/>
        <end position="181"/>
    </location>
</feature>
<dbReference type="AlphaFoldDB" id="A0A4Y2K9M5"/>
<gene>
    <name evidence="2" type="ORF">AVEN_114039_1</name>
</gene>
<dbReference type="EMBL" id="BGPR01113810">
    <property type="protein sequence ID" value="GBM99120.1"/>
    <property type="molecule type" value="Genomic_DNA"/>
</dbReference>
<sequence>MASEKDNCKISMKQISLHFCQKNVTEEEGDALMLQFKEFLETTVSKYSASLKNFDPKSDRLDSFLNIFLLQDAANEKLWRVMKILMILSHGQATVERGFSVRKSLEAENLKEDSYIAQRLIFENANNSNNIHSTIIAKEMRRFVFSSRQKYVLHLEEQRKIEHQKNSENSRKRKVDELFKI</sequence>
<protein>
    <recommendedName>
        <fullName evidence="4">HAT C-terminal dimerisation domain-containing protein</fullName>
    </recommendedName>
</protein>
<name>A0A4Y2K9M5_ARAVE</name>
<keyword evidence="3" id="KW-1185">Reference proteome</keyword>
<organism evidence="2 3">
    <name type="scientific">Araneus ventricosus</name>
    <name type="common">Orbweaver spider</name>
    <name type="synonym">Epeira ventricosa</name>
    <dbReference type="NCBI Taxonomy" id="182803"/>
    <lineage>
        <taxon>Eukaryota</taxon>
        <taxon>Metazoa</taxon>
        <taxon>Ecdysozoa</taxon>
        <taxon>Arthropoda</taxon>
        <taxon>Chelicerata</taxon>
        <taxon>Arachnida</taxon>
        <taxon>Araneae</taxon>
        <taxon>Araneomorphae</taxon>
        <taxon>Entelegynae</taxon>
        <taxon>Araneoidea</taxon>
        <taxon>Araneidae</taxon>
        <taxon>Araneus</taxon>
    </lineage>
</organism>
<comment type="caution">
    <text evidence="2">The sequence shown here is derived from an EMBL/GenBank/DDBJ whole genome shotgun (WGS) entry which is preliminary data.</text>
</comment>
<evidence type="ECO:0000256" key="1">
    <source>
        <dbReference type="SAM" id="MobiDB-lite"/>
    </source>
</evidence>
<dbReference type="Proteomes" id="UP000499080">
    <property type="component" value="Unassembled WGS sequence"/>
</dbReference>
<reference evidence="2 3" key="1">
    <citation type="journal article" date="2019" name="Sci. Rep.">
        <title>Orb-weaving spider Araneus ventricosus genome elucidates the spidroin gene catalogue.</title>
        <authorList>
            <person name="Kono N."/>
            <person name="Nakamura H."/>
            <person name="Ohtoshi R."/>
            <person name="Moran D.A.P."/>
            <person name="Shinohara A."/>
            <person name="Yoshida Y."/>
            <person name="Fujiwara M."/>
            <person name="Mori M."/>
            <person name="Tomita M."/>
            <person name="Arakawa K."/>
        </authorList>
    </citation>
    <scope>NUCLEOTIDE SEQUENCE [LARGE SCALE GENOMIC DNA]</scope>
</reference>